<gene>
    <name evidence="2" type="ORF">EV702DRAFT_1077647</name>
</gene>
<feature type="region of interest" description="Disordered" evidence="1">
    <location>
        <begin position="191"/>
        <end position="221"/>
    </location>
</feature>
<feature type="non-terminal residue" evidence="2">
    <location>
        <position position="1"/>
    </location>
</feature>
<name>A0A9P7A0Y1_9AGAM</name>
<proteinExistence type="predicted"/>
<reference evidence="2" key="1">
    <citation type="journal article" date="2020" name="New Phytol.">
        <title>Comparative genomics reveals dynamic genome evolution in host specialist ectomycorrhizal fungi.</title>
        <authorList>
            <person name="Lofgren L.A."/>
            <person name="Nguyen N.H."/>
            <person name="Vilgalys R."/>
            <person name="Ruytinx J."/>
            <person name="Liao H.L."/>
            <person name="Branco S."/>
            <person name="Kuo A."/>
            <person name="LaButti K."/>
            <person name="Lipzen A."/>
            <person name="Andreopoulos W."/>
            <person name="Pangilinan J."/>
            <person name="Riley R."/>
            <person name="Hundley H."/>
            <person name="Na H."/>
            <person name="Barry K."/>
            <person name="Grigoriev I.V."/>
            <person name="Stajich J.E."/>
            <person name="Kennedy P.G."/>
        </authorList>
    </citation>
    <scope>NUCLEOTIDE SEQUENCE</scope>
    <source>
        <strain evidence="2">DOB743</strain>
    </source>
</reference>
<dbReference type="Proteomes" id="UP000714275">
    <property type="component" value="Unassembled WGS sequence"/>
</dbReference>
<feature type="compositionally biased region" description="Polar residues" evidence="1">
    <location>
        <begin position="8"/>
        <end position="34"/>
    </location>
</feature>
<evidence type="ECO:0000256" key="1">
    <source>
        <dbReference type="SAM" id="MobiDB-lite"/>
    </source>
</evidence>
<feature type="compositionally biased region" description="Polar residues" evidence="1">
    <location>
        <begin position="42"/>
        <end position="57"/>
    </location>
</feature>
<organism evidence="2 3">
    <name type="scientific">Suillus placidus</name>
    <dbReference type="NCBI Taxonomy" id="48579"/>
    <lineage>
        <taxon>Eukaryota</taxon>
        <taxon>Fungi</taxon>
        <taxon>Dikarya</taxon>
        <taxon>Basidiomycota</taxon>
        <taxon>Agaricomycotina</taxon>
        <taxon>Agaricomycetes</taxon>
        <taxon>Agaricomycetidae</taxon>
        <taxon>Boletales</taxon>
        <taxon>Suillineae</taxon>
        <taxon>Suillaceae</taxon>
        <taxon>Suillus</taxon>
    </lineage>
</organism>
<feature type="compositionally biased region" description="Polar residues" evidence="1">
    <location>
        <begin position="205"/>
        <end position="221"/>
    </location>
</feature>
<keyword evidence="3" id="KW-1185">Reference proteome</keyword>
<evidence type="ECO:0000313" key="3">
    <source>
        <dbReference type="Proteomes" id="UP000714275"/>
    </source>
</evidence>
<dbReference type="EMBL" id="JABBWD010000008">
    <property type="protein sequence ID" value="KAG1780460.1"/>
    <property type="molecule type" value="Genomic_DNA"/>
</dbReference>
<accession>A0A9P7A0Y1</accession>
<sequence length="240" mass="25905">MDMPEFEWQTQYTQDQPTPSQSAIQTWSGSSLSHPVNHFESDQLQVEQSQPGSSSTAHGYVHNHGLGYDNQGDSPSNVLGHASDGMQAAFDHGDVHAGSSTSHRNYDGYPNTQSNFNDFQLHQSTQSHGPGFQLSVAGYTPIQVSGTLNDVPPLQVHNHGLGYNNQGDSFSNVLGHASDGLQAVFDRGDVHAGSSTSHHNYDGYPNTQATSTTFNRSSQPSHTVLVSNSLLQDTLRLKSA</sequence>
<protein>
    <submittedName>
        <fullName evidence="2">Uncharacterized protein</fullName>
    </submittedName>
</protein>
<dbReference type="AlphaFoldDB" id="A0A9P7A0Y1"/>
<feature type="compositionally biased region" description="Polar residues" evidence="1">
    <location>
        <begin position="110"/>
        <end position="127"/>
    </location>
</feature>
<comment type="caution">
    <text evidence="2">The sequence shown here is derived from an EMBL/GenBank/DDBJ whole genome shotgun (WGS) entry which is preliminary data.</text>
</comment>
<feature type="region of interest" description="Disordered" evidence="1">
    <location>
        <begin position="1"/>
        <end position="127"/>
    </location>
</feature>
<evidence type="ECO:0000313" key="2">
    <source>
        <dbReference type="EMBL" id="KAG1780460.1"/>
    </source>
</evidence>